<feature type="transmembrane region" description="Helical" evidence="1">
    <location>
        <begin position="65"/>
        <end position="90"/>
    </location>
</feature>
<evidence type="ECO:0000256" key="1">
    <source>
        <dbReference type="SAM" id="Phobius"/>
    </source>
</evidence>
<organism evidence="2 3">
    <name type="scientific">Sporosarcina ureae</name>
    <dbReference type="NCBI Taxonomy" id="1571"/>
    <lineage>
        <taxon>Bacteria</taxon>
        <taxon>Bacillati</taxon>
        <taxon>Bacillota</taxon>
        <taxon>Bacilli</taxon>
        <taxon>Bacillales</taxon>
        <taxon>Caryophanaceae</taxon>
        <taxon>Sporosarcina</taxon>
    </lineage>
</organism>
<name>A0ABM6JV20_SPOUR</name>
<protein>
    <recommendedName>
        <fullName evidence="4">DUF4064 domain-containing protein</fullName>
    </recommendedName>
</protein>
<sequence>MKRPFSKWSIAYIVFGLVAFVVNWMTSEIIEPVVLVGSIFLVLGVIFSFIAFLKNEKGVMKIISGVSFFLILLCLVLIEPLMFVYILTWLKNIF</sequence>
<keyword evidence="1" id="KW-0812">Transmembrane</keyword>
<keyword evidence="1" id="KW-1133">Transmembrane helix</keyword>
<evidence type="ECO:0000313" key="2">
    <source>
        <dbReference type="EMBL" id="ARF13995.1"/>
    </source>
</evidence>
<keyword evidence="3" id="KW-1185">Reference proteome</keyword>
<feature type="transmembrane region" description="Helical" evidence="1">
    <location>
        <begin position="9"/>
        <end position="26"/>
    </location>
</feature>
<dbReference type="Proteomes" id="UP000192486">
    <property type="component" value="Chromosome"/>
</dbReference>
<keyword evidence="1" id="KW-0472">Membrane</keyword>
<evidence type="ECO:0008006" key="4">
    <source>
        <dbReference type="Google" id="ProtNLM"/>
    </source>
</evidence>
<evidence type="ECO:0000313" key="3">
    <source>
        <dbReference type="Proteomes" id="UP000192486"/>
    </source>
</evidence>
<dbReference type="EMBL" id="CP015108">
    <property type="protein sequence ID" value="ARF13995.1"/>
    <property type="molecule type" value="Genomic_DNA"/>
</dbReference>
<proteinExistence type="predicted"/>
<gene>
    <name evidence="2" type="ORF">SporoS204_07460</name>
</gene>
<reference evidence="2 3" key="1">
    <citation type="submission" date="2016-04" db="EMBL/GenBank/DDBJ databases">
        <title>Comparative Genomics and Epigenetics of Sporosarcina ureae.</title>
        <authorList>
            <person name="Oliver A.S."/>
            <person name="Cooper K.K."/>
        </authorList>
    </citation>
    <scope>NUCLEOTIDE SEQUENCE [LARGE SCALE GENOMIC DNA]</scope>
    <source>
        <strain evidence="2 3">S204</strain>
    </source>
</reference>
<accession>A0ABM6JV20</accession>
<dbReference type="RefSeq" id="WP_029055177.1">
    <property type="nucleotide sequence ID" value="NZ_CP015108.1"/>
</dbReference>
<feature type="transmembrane region" description="Helical" evidence="1">
    <location>
        <begin position="32"/>
        <end position="53"/>
    </location>
</feature>